<keyword evidence="3" id="KW-0064">Aspartyl protease</keyword>
<dbReference type="PANTHER" id="PTHR47966:SF51">
    <property type="entry name" value="BETA-SITE APP-CLEAVING ENZYME, ISOFORM A-RELATED"/>
    <property type="match status" value="1"/>
</dbReference>
<dbReference type="EMBL" id="JABAHT010000620">
    <property type="protein sequence ID" value="KAF4653457.1"/>
    <property type="molecule type" value="Genomic_DNA"/>
</dbReference>
<comment type="similarity">
    <text evidence="1">Belongs to the peptidase A1 family.</text>
</comment>
<protein>
    <recommendedName>
        <fullName evidence="5">Peptidase A1 domain-containing protein</fullName>
    </recommendedName>
</protein>
<dbReference type="Proteomes" id="UP000572268">
    <property type="component" value="Unassembled WGS sequence"/>
</dbReference>
<dbReference type="GO" id="GO:0004190">
    <property type="term" value="F:aspartic-type endopeptidase activity"/>
    <property type="evidence" value="ECO:0007669"/>
    <property type="project" value="UniProtKB-KW"/>
</dbReference>
<accession>A0A7J6L2T3</accession>
<name>A0A7J6L2T3_PEROL</name>
<dbReference type="PANTHER" id="PTHR47966">
    <property type="entry name" value="BETA-SITE APP-CLEAVING ENZYME, ISOFORM A-RELATED"/>
    <property type="match status" value="1"/>
</dbReference>
<dbReference type="Pfam" id="PF00026">
    <property type="entry name" value="Asp"/>
    <property type="match status" value="1"/>
</dbReference>
<dbReference type="InterPro" id="IPR033121">
    <property type="entry name" value="PEPTIDASE_A1"/>
</dbReference>
<evidence type="ECO:0000313" key="9">
    <source>
        <dbReference type="Proteomes" id="UP000572268"/>
    </source>
</evidence>
<evidence type="ECO:0000313" key="8">
    <source>
        <dbReference type="Proteomes" id="UP000570595"/>
    </source>
</evidence>
<dbReference type="InterPro" id="IPR021109">
    <property type="entry name" value="Peptidase_aspartic_dom_sf"/>
</dbReference>
<feature type="domain" description="Peptidase A1" evidence="5">
    <location>
        <begin position="1"/>
        <end position="193"/>
    </location>
</feature>
<dbReference type="AlphaFoldDB" id="A0A7J6L2T3"/>
<dbReference type="Proteomes" id="UP000570595">
    <property type="component" value="Unassembled WGS sequence"/>
</dbReference>
<reference evidence="8 9" key="1">
    <citation type="submission" date="2020-04" db="EMBL/GenBank/DDBJ databases">
        <title>Perkinsus olseni comparative genomics.</title>
        <authorList>
            <person name="Bogema D.R."/>
        </authorList>
    </citation>
    <scope>NUCLEOTIDE SEQUENCE [LARGE SCALE GENOMIC DNA]</scope>
    <source>
        <strain evidence="6">ATCC PRA-179</strain>
        <strain evidence="7">ATCC PRA-31</strain>
    </source>
</reference>
<evidence type="ECO:0000313" key="6">
    <source>
        <dbReference type="EMBL" id="KAF4653457.1"/>
    </source>
</evidence>
<evidence type="ECO:0000256" key="1">
    <source>
        <dbReference type="ARBA" id="ARBA00007447"/>
    </source>
</evidence>
<comment type="caution">
    <text evidence="6">The sequence shown here is derived from an EMBL/GenBank/DDBJ whole genome shotgun (WGS) entry which is preliminary data.</text>
</comment>
<dbReference type="GO" id="GO:0006508">
    <property type="term" value="P:proteolysis"/>
    <property type="evidence" value="ECO:0007669"/>
    <property type="project" value="UniProtKB-KW"/>
</dbReference>
<evidence type="ECO:0000313" key="7">
    <source>
        <dbReference type="EMBL" id="KAF4655132.1"/>
    </source>
</evidence>
<proteinExistence type="inferred from homology"/>
<dbReference type="Gene3D" id="2.40.70.10">
    <property type="entry name" value="Acid Proteases"/>
    <property type="match status" value="1"/>
</dbReference>
<dbReference type="EMBL" id="JABANN010000664">
    <property type="protein sequence ID" value="KAF4655132.1"/>
    <property type="molecule type" value="Genomic_DNA"/>
</dbReference>
<evidence type="ECO:0000256" key="2">
    <source>
        <dbReference type="ARBA" id="ARBA00022670"/>
    </source>
</evidence>
<keyword evidence="2" id="KW-0645">Protease</keyword>
<gene>
    <name evidence="7" type="ORF">FOL46_008383</name>
    <name evidence="6" type="ORF">FOZ61_008979</name>
</gene>
<dbReference type="PROSITE" id="PS51767">
    <property type="entry name" value="PEPTIDASE_A1"/>
    <property type="match status" value="1"/>
</dbReference>
<organism evidence="6 8">
    <name type="scientific">Perkinsus olseni</name>
    <name type="common">Perkinsus atlanticus</name>
    <dbReference type="NCBI Taxonomy" id="32597"/>
    <lineage>
        <taxon>Eukaryota</taxon>
        <taxon>Sar</taxon>
        <taxon>Alveolata</taxon>
        <taxon>Perkinsozoa</taxon>
        <taxon>Perkinsea</taxon>
        <taxon>Perkinsida</taxon>
        <taxon>Perkinsidae</taxon>
        <taxon>Perkinsus</taxon>
    </lineage>
</organism>
<keyword evidence="4" id="KW-0378">Hydrolase</keyword>
<evidence type="ECO:0000259" key="5">
    <source>
        <dbReference type="PROSITE" id="PS51767"/>
    </source>
</evidence>
<dbReference type="SUPFAM" id="SSF50630">
    <property type="entry name" value="Acid proteases"/>
    <property type="match status" value="1"/>
</dbReference>
<evidence type="ECO:0000256" key="4">
    <source>
        <dbReference type="ARBA" id="ARBA00022801"/>
    </source>
</evidence>
<evidence type="ECO:0000256" key="3">
    <source>
        <dbReference type="ARBA" id="ARBA00022750"/>
    </source>
</evidence>
<dbReference type="OrthoDB" id="465207at2759"/>
<dbReference type="InterPro" id="IPR001461">
    <property type="entry name" value="Aspartic_peptidase_A1"/>
</dbReference>
<sequence length="196" mass="21791">MVSSLTFAIYLGRPSAGSFKSNGELLLGGGDEALYVKPLRFVRFTNPAELKVRLRSLQVGDGAFPHAINHDLLIDTGTNFLIAPRQYRDFLVKEIEFQASVRARTAVRIVWDPNFKEYVFDCAYAVHLPTITFILGSGDVLLTIHPAAYSNEITNTCWIAITPSCDGSWILPDKTLFGNYLELQPQNARVGIAKLK</sequence>